<dbReference type="PIRSF" id="PIRSF000090">
    <property type="entry name" value="Beta-ETF"/>
    <property type="match status" value="1"/>
</dbReference>
<dbReference type="SMART" id="SM00893">
    <property type="entry name" value="ETF"/>
    <property type="match status" value="1"/>
</dbReference>
<dbReference type="Proteomes" id="UP001605989">
    <property type="component" value="Unassembled WGS sequence"/>
</dbReference>
<dbReference type="Pfam" id="PF01012">
    <property type="entry name" value="ETF"/>
    <property type="match status" value="1"/>
</dbReference>
<dbReference type="EMBL" id="JABAFG010000013">
    <property type="protein sequence ID" value="NME28655.1"/>
    <property type="molecule type" value="Genomic_DNA"/>
</dbReference>
<sequence>MEILVCVKQVPDTAEVKIDPVKHTVIRAGVPNIFNPFDQNALEAALQLKDNQGAKVTLLSMGPPQAKDVLREGLAMGADEAYLLTDRKVGGSDTLATGYCLAQAVKKVAELKGIEQFDIILCGKQAIDGDTAQVGPQIACELGIPQITYAAAIEVNEEAKCVKVKQQNEEGYIITEANFPVLITAVKELNEPRFPTIRGTMKAKRREIPELSADDVKADETKIGLSGSPTKVRKIFTPPQRTQGLIIPVEDDNDQAAVDTLMEKLTAQKII</sequence>
<protein>
    <recommendedName>
        <fullName evidence="1">Electron transfer flavoprotein small subunit</fullName>
    </recommendedName>
</protein>
<proteinExistence type="predicted"/>
<accession>A0A848BTT2</accession>
<evidence type="ECO:0000259" key="2">
    <source>
        <dbReference type="SMART" id="SM00893"/>
    </source>
</evidence>
<evidence type="ECO:0000313" key="3">
    <source>
        <dbReference type="EMBL" id="MFG6273187.1"/>
    </source>
</evidence>
<organism evidence="4 5">
    <name type="scientific">Megasphaera hexanoica</name>
    <dbReference type="NCBI Taxonomy" id="1675036"/>
    <lineage>
        <taxon>Bacteria</taxon>
        <taxon>Bacillati</taxon>
        <taxon>Bacillota</taxon>
        <taxon>Negativicutes</taxon>
        <taxon>Veillonellales</taxon>
        <taxon>Veillonellaceae</taxon>
        <taxon>Megasphaera</taxon>
    </lineage>
</organism>
<dbReference type="RefSeq" id="WP_059077322.1">
    <property type="nucleotide sequence ID" value="NZ_CP011940.1"/>
</dbReference>
<dbReference type="GO" id="GO:0009055">
    <property type="term" value="F:electron transfer activity"/>
    <property type="evidence" value="ECO:0007669"/>
    <property type="project" value="InterPro"/>
</dbReference>
<dbReference type="PANTHER" id="PTHR21294:SF17">
    <property type="entry name" value="PROTEIN FIXA"/>
    <property type="match status" value="1"/>
</dbReference>
<dbReference type="InterPro" id="IPR033948">
    <property type="entry name" value="ETF_beta_N"/>
</dbReference>
<evidence type="ECO:0000313" key="5">
    <source>
        <dbReference type="Proteomes" id="UP000591071"/>
    </source>
</evidence>
<keyword evidence="6" id="KW-1185">Reference proteome</keyword>
<dbReference type="PANTHER" id="PTHR21294">
    <property type="entry name" value="ELECTRON TRANSFER FLAVOPROTEIN BETA-SUBUNIT"/>
    <property type="match status" value="1"/>
</dbReference>
<dbReference type="AlphaFoldDB" id="A0A848BTT2"/>
<dbReference type="InterPro" id="IPR014730">
    <property type="entry name" value="ETF_a/b_N"/>
</dbReference>
<dbReference type="InterPro" id="IPR012255">
    <property type="entry name" value="ETF_b"/>
</dbReference>
<name>A0A848BTT2_9FIRM</name>
<gene>
    <name evidence="3" type="ORF">ACGTZG_08285</name>
    <name evidence="4" type="ORF">HF872_08485</name>
</gene>
<reference evidence="4 5" key="1">
    <citation type="submission" date="2020-04" db="EMBL/GenBank/DDBJ databases">
        <authorList>
            <person name="Hitch T.C.A."/>
            <person name="Wylensek D."/>
            <person name="Clavel T."/>
        </authorList>
    </citation>
    <scope>NUCLEOTIDE SEQUENCE [LARGE SCALE GENOMIC DNA]</scope>
    <source>
        <strain evidence="4 5">Oil-RF-744-FAT-WT-6-1</strain>
    </source>
</reference>
<reference evidence="3 6" key="2">
    <citation type="submission" date="2024-10" db="EMBL/GenBank/DDBJ databases">
        <authorList>
            <person name="Sang B.-I."/>
            <person name="Prabhaharan D."/>
        </authorList>
    </citation>
    <scope>NUCLEOTIDE SEQUENCE [LARGE SCALE GENOMIC DNA]</scope>
    <source>
        <strain evidence="3 6">MH</strain>
    </source>
</reference>
<comment type="caution">
    <text evidence="4">The sequence shown here is derived from an EMBL/GenBank/DDBJ whole genome shotgun (WGS) entry which is preliminary data.</text>
</comment>
<dbReference type="Proteomes" id="UP000591071">
    <property type="component" value="Unassembled WGS sequence"/>
</dbReference>
<dbReference type="InterPro" id="IPR014729">
    <property type="entry name" value="Rossmann-like_a/b/a_fold"/>
</dbReference>
<dbReference type="SUPFAM" id="SSF52402">
    <property type="entry name" value="Adenine nucleotide alpha hydrolases-like"/>
    <property type="match status" value="1"/>
</dbReference>
<feature type="domain" description="Electron transfer flavoprotein alpha/beta-subunit N-terminal" evidence="2">
    <location>
        <begin position="22"/>
        <end position="220"/>
    </location>
</feature>
<dbReference type="Gene3D" id="3.40.50.620">
    <property type="entry name" value="HUPs"/>
    <property type="match status" value="1"/>
</dbReference>
<evidence type="ECO:0000313" key="4">
    <source>
        <dbReference type="EMBL" id="NME28655.1"/>
    </source>
</evidence>
<evidence type="ECO:0000256" key="1">
    <source>
        <dbReference type="ARBA" id="ARBA00042002"/>
    </source>
</evidence>
<dbReference type="EMBL" id="JBIEKR010000006">
    <property type="protein sequence ID" value="MFG6273187.1"/>
    <property type="molecule type" value="Genomic_DNA"/>
</dbReference>
<dbReference type="CDD" id="cd01714">
    <property type="entry name" value="ETF_beta"/>
    <property type="match status" value="1"/>
</dbReference>
<evidence type="ECO:0000313" key="6">
    <source>
        <dbReference type="Proteomes" id="UP001605989"/>
    </source>
</evidence>
<dbReference type="KEGG" id="mhw:ACT01_10945"/>
<dbReference type="OrthoDB" id="9804960at2"/>